<organism evidence="2">
    <name type="scientific">Culex pipiens</name>
    <name type="common">House mosquito</name>
    <dbReference type="NCBI Taxonomy" id="7175"/>
    <lineage>
        <taxon>Eukaryota</taxon>
        <taxon>Metazoa</taxon>
        <taxon>Ecdysozoa</taxon>
        <taxon>Arthropoda</taxon>
        <taxon>Hexapoda</taxon>
        <taxon>Insecta</taxon>
        <taxon>Pterygota</taxon>
        <taxon>Neoptera</taxon>
        <taxon>Endopterygota</taxon>
        <taxon>Diptera</taxon>
        <taxon>Nematocera</taxon>
        <taxon>Culicoidea</taxon>
        <taxon>Culicidae</taxon>
        <taxon>Culicinae</taxon>
        <taxon>Culicini</taxon>
        <taxon>Culex</taxon>
        <taxon>Culex</taxon>
    </lineage>
</organism>
<evidence type="ECO:0000313" key="2">
    <source>
        <dbReference type="EMBL" id="CAG6456531.1"/>
    </source>
</evidence>
<dbReference type="EMBL" id="HBUE01031136">
    <property type="protein sequence ID" value="CAG6456531.1"/>
    <property type="molecule type" value="Transcribed_RNA"/>
</dbReference>
<name>A0A8D8ALW9_CULPI</name>
<evidence type="ECO:0000256" key="1">
    <source>
        <dbReference type="SAM" id="MobiDB-lite"/>
    </source>
</evidence>
<proteinExistence type="predicted"/>
<accession>A0A8D8ALW9</accession>
<sequence>MRRGHSADDDGDGRRERCLTGDMRRGNSADDDGDGRRERCLTGDGESTGDMRRGDSADDDGDGRRERCLTGDGESFGDMRRRDSADDDGNGDLSSSFQVLFWSGDAAMTGEIDTPAFTMYRICSSRSGVVIFTFDKMVICSCSGMTE</sequence>
<feature type="region of interest" description="Disordered" evidence="1">
    <location>
        <begin position="1"/>
        <end position="91"/>
    </location>
</feature>
<dbReference type="EMBL" id="HBUE01031131">
    <property type="protein sequence ID" value="CAG6456525.1"/>
    <property type="molecule type" value="Transcribed_RNA"/>
</dbReference>
<feature type="compositionally biased region" description="Basic and acidic residues" evidence="1">
    <location>
        <begin position="1"/>
        <end position="41"/>
    </location>
</feature>
<protein>
    <submittedName>
        <fullName evidence="2">(northern house mosquito) hypothetical protein</fullName>
    </submittedName>
</protein>
<reference evidence="2" key="1">
    <citation type="submission" date="2021-05" db="EMBL/GenBank/DDBJ databases">
        <authorList>
            <person name="Alioto T."/>
            <person name="Alioto T."/>
            <person name="Gomez Garrido J."/>
        </authorList>
    </citation>
    <scope>NUCLEOTIDE SEQUENCE</scope>
</reference>
<dbReference type="AlphaFoldDB" id="A0A8D8ALW9"/>
<feature type="compositionally biased region" description="Basic and acidic residues" evidence="1">
    <location>
        <begin position="49"/>
        <end position="69"/>
    </location>
</feature>